<dbReference type="EMBL" id="JACIDN010000005">
    <property type="protein sequence ID" value="MBB3903394.1"/>
    <property type="molecule type" value="Genomic_DNA"/>
</dbReference>
<protein>
    <recommendedName>
        <fullName evidence="3">DUF2336 domain-containing protein</fullName>
    </recommendedName>
</protein>
<name>A0A7W6F7H8_9HYPH</name>
<evidence type="ECO:0000313" key="2">
    <source>
        <dbReference type="Proteomes" id="UP000517759"/>
    </source>
</evidence>
<proteinExistence type="predicted"/>
<dbReference type="Proteomes" id="UP000517759">
    <property type="component" value="Unassembled WGS sequence"/>
</dbReference>
<accession>A0A7W6F7H8</accession>
<dbReference type="Pfam" id="PF10098">
    <property type="entry name" value="DUF2336"/>
    <property type="match status" value="1"/>
</dbReference>
<dbReference type="AlphaFoldDB" id="A0A7W6F7H8"/>
<sequence>MMVSLAQDVEYAVTNGDPAARRVMLLRMTDLFVDTAERLGQSQLSAFETVILKLSQSVETAARAALSESVAGIANAPRSVVRDLAYDADAAVAGPVLSRSVQVAEGDLIRIAEERGQDHLQAISRRRSLSERVTNVLVSRGDGAVLRTVAGNDGARFSPQSFDTLASHGADDPDLKNILLLRRDIPAIHIDHLVETAKARVSRKLGDEFGGEAAAVAVSRAARAVAGESISLQEAAVAVDGWLAGKGARHPEEADLVAWLAEGRVMEAIVGLSRAAAMPAEMVLSAYQGAHSDPLLFLIRSLRFGWGTFKAFLISKTGKEPPAEEMRGAFEAFQALSVATAQRVVRFTAARDQLQKAG</sequence>
<gene>
    <name evidence="1" type="ORF">GGR33_002903</name>
</gene>
<reference evidence="1 2" key="1">
    <citation type="submission" date="2020-08" db="EMBL/GenBank/DDBJ databases">
        <title>Genomic Encyclopedia of Type Strains, Phase IV (KMG-IV): sequencing the most valuable type-strain genomes for metagenomic binning, comparative biology and taxonomic classification.</title>
        <authorList>
            <person name="Goeker M."/>
        </authorList>
    </citation>
    <scope>NUCLEOTIDE SEQUENCE [LARGE SCALE GENOMIC DNA]</scope>
    <source>
        <strain evidence="1 2">DSM 24105</strain>
    </source>
</reference>
<organism evidence="1 2">
    <name type="scientific">Methylobacterium brachythecii</name>
    <dbReference type="NCBI Taxonomy" id="1176177"/>
    <lineage>
        <taxon>Bacteria</taxon>
        <taxon>Pseudomonadati</taxon>
        <taxon>Pseudomonadota</taxon>
        <taxon>Alphaproteobacteria</taxon>
        <taxon>Hyphomicrobiales</taxon>
        <taxon>Methylobacteriaceae</taxon>
        <taxon>Methylobacterium</taxon>
    </lineage>
</organism>
<dbReference type="RefSeq" id="WP_183506328.1">
    <property type="nucleotide sequence ID" value="NZ_BSPG01000023.1"/>
</dbReference>
<evidence type="ECO:0008006" key="3">
    <source>
        <dbReference type="Google" id="ProtNLM"/>
    </source>
</evidence>
<dbReference type="InterPro" id="IPR019285">
    <property type="entry name" value="DUF2336"/>
</dbReference>
<comment type="caution">
    <text evidence="1">The sequence shown here is derived from an EMBL/GenBank/DDBJ whole genome shotgun (WGS) entry which is preliminary data.</text>
</comment>
<evidence type="ECO:0000313" key="1">
    <source>
        <dbReference type="EMBL" id="MBB3903394.1"/>
    </source>
</evidence>